<dbReference type="Proteomes" id="UP000789920">
    <property type="component" value="Unassembled WGS sequence"/>
</dbReference>
<dbReference type="EMBL" id="CAJVQC010161850">
    <property type="protein sequence ID" value="CAG8848685.1"/>
    <property type="molecule type" value="Genomic_DNA"/>
</dbReference>
<feature type="non-terminal residue" evidence="1">
    <location>
        <position position="1"/>
    </location>
</feature>
<accession>A0ACA9SUZ9</accession>
<organism evidence="1 2">
    <name type="scientific">Racocetra persica</name>
    <dbReference type="NCBI Taxonomy" id="160502"/>
    <lineage>
        <taxon>Eukaryota</taxon>
        <taxon>Fungi</taxon>
        <taxon>Fungi incertae sedis</taxon>
        <taxon>Mucoromycota</taxon>
        <taxon>Glomeromycotina</taxon>
        <taxon>Glomeromycetes</taxon>
        <taxon>Diversisporales</taxon>
        <taxon>Gigasporaceae</taxon>
        <taxon>Racocetra</taxon>
    </lineage>
</organism>
<gene>
    <name evidence="1" type="ORF">RPERSI_LOCUS35241</name>
</gene>
<reference evidence="1" key="1">
    <citation type="submission" date="2021-06" db="EMBL/GenBank/DDBJ databases">
        <authorList>
            <person name="Kallberg Y."/>
            <person name="Tangrot J."/>
            <person name="Rosling A."/>
        </authorList>
    </citation>
    <scope>NUCLEOTIDE SEQUENCE</scope>
    <source>
        <strain evidence="1">MA461A</strain>
    </source>
</reference>
<protein>
    <submittedName>
        <fullName evidence="1">13869_t:CDS:1</fullName>
    </submittedName>
</protein>
<feature type="non-terminal residue" evidence="1">
    <location>
        <position position="52"/>
    </location>
</feature>
<sequence length="52" mass="5976">PEEVGSKRPDLGYFRTKSYFEPEVSLKRLESGYFEPEVGSKSNPKSGYFEPE</sequence>
<evidence type="ECO:0000313" key="2">
    <source>
        <dbReference type="Proteomes" id="UP000789920"/>
    </source>
</evidence>
<comment type="caution">
    <text evidence="1">The sequence shown here is derived from an EMBL/GenBank/DDBJ whole genome shotgun (WGS) entry which is preliminary data.</text>
</comment>
<proteinExistence type="predicted"/>
<name>A0ACA9SUZ9_9GLOM</name>
<keyword evidence="2" id="KW-1185">Reference proteome</keyword>
<evidence type="ECO:0000313" key="1">
    <source>
        <dbReference type="EMBL" id="CAG8848685.1"/>
    </source>
</evidence>